<accession>A0A7J0E277</accession>
<proteinExistence type="inferred from homology"/>
<dbReference type="EMBL" id="BJWL01000001">
    <property type="protein sequence ID" value="GFY80623.1"/>
    <property type="molecule type" value="Genomic_DNA"/>
</dbReference>
<dbReference type="PANTHER" id="PTHR32285:SF48">
    <property type="entry name" value="PROTEIN TRICHOME BIREFRINGENCE-LIKE 19"/>
    <property type="match status" value="1"/>
</dbReference>
<protein>
    <submittedName>
        <fullName evidence="4">Uncharacterized protein</fullName>
    </submittedName>
</protein>
<dbReference type="GO" id="GO:0005794">
    <property type="term" value="C:Golgi apparatus"/>
    <property type="evidence" value="ECO:0007669"/>
    <property type="project" value="TreeGrafter"/>
</dbReference>
<dbReference type="InterPro" id="IPR029962">
    <property type="entry name" value="TBL"/>
</dbReference>
<sequence>MCADTSSINSIDLYLDEVDDAWATRVEDCDYVIISSGNWFYKQLTYYEKHKVVGCSQCMEKNMRTLPCTTDTGGPSRLRLGHSLIYRTSRGRTFSPAHFEAEERGGRGSCVRTRLFTRQELKFDWYVWLLHMIQLEQYWAAKREGKGRRGLQFRLMDVTEAMRLRPDGHPNHYGHSPKKKQWLADSLVVSEHCGCPVLVLKKKSKPGVTSSSSVTFQSTILIFCVLVMSCNTSFVGFEFKVLEGLLIWWVIEDMKLVILCWKGGGGALGVIFRGTLARLIFVSCAVDPQSMRYLNPDGEEKMRAVCTLCGKIAYENPKMDQWRVWREMVVIVDMGILWDLWNNGRYLDGAGLLEVERGGEYNSVFKGGLGRGGQLTFAQRPIFVDKWLISLGPTPEMARP</sequence>
<dbReference type="Pfam" id="PF14803">
    <property type="entry name" value="Zn_ribbon_Nudix"/>
    <property type="match status" value="1"/>
</dbReference>
<feature type="domain" description="Trichome birefringence-like C-terminal" evidence="2">
    <location>
        <begin position="6"/>
        <end position="181"/>
    </location>
</feature>
<dbReference type="GO" id="GO:0016413">
    <property type="term" value="F:O-acetyltransferase activity"/>
    <property type="evidence" value="ECO:0007669"/>
    <property type="project" value="InterPro"/>
</dbReference>
<feature type="domain" description="Nudix hydrolase N-terminal" evidence="3">
    <location>
        <begin position="290"/>
        <end position="315"/>
    </location>
</feature>
<comment type="caution">
    <text evidence="4">The sequence shown here is derived from an EMBL/GenBank/DDBJ whole genome shotgun (WGS) entry which is preliminary data.</text>
</comment>
<evidence type="ECO:0000256" key="1">
    <source>
        <dbReference type="ARBA" id="ARBA00007727"/>
    </source>
</evidence>
<comment type="similarity">
    <text evidence="1">Belongs to the PC-esterase family. TBL subfamily.</text>
</comment>
<dbReference type="Gene3D" id="2.20.70.10">
    <property type="match status" value="1"/>
</dbReference>
<evidence type="ECO:0000259" key="3">
    <source>
        <dbReference type="Pfam" id="PF14803"/>
    </source>
</evidence>
<evidence type="ECO:0000259" key="2">
    <source>
        <dbReference type="Pfam" id="PF13839"/>
    </source>
</evidence>
<dbReference type="OrthoDB" id="630188at2759"/>
<name>A0A7J0E277_9ERIC</name>
<dbReference type="Proteomes" id="UP000585474">
    <property type="component" value="Unassembled WGS sequence"/>
</dbReference>
<dbReference type="Pfam" id="PF13839">
    <property type="entry name" value="PC-Esterase"/>
    <property type="match status" value="1"/>
</dbReference>
<dbReference type="InterPro" id="IPR026057">
    <property type="entry name" value="TBL_C"/>
</dbReference>
<dbReference type="InterPro" id="IPR029401">
    <property type="entry name" value="Nudix_N"/>
</dbReference>
<gene>
    <name evidence="4" type="ORF">Acr_01g0004320</name>
</gene>
<reference evidence="4 5" key="1">
    <citation type="submission" date="2019-07" db="EMBL/GenBank/DDBJ databases">
        <title>De Novo Assembly of kiwifruit Actinidia rufa.</title>
        <authorList>
            <person name="Sugita-Konishi S."/>
            <person name="Sato K."/>
            <person name="Mori E."/>
            <person name="Abe Y."/>
            <person name="Kisaki G."/>
            <person name="Hamano K."/>
            <person name="Suezawa K."/>
            <person name="Otani M."/>
            <person name="Fukuda T."/>
            <person name="Manabe T."/>
            <person name="Gomi K."/>
            <person name="Tabuchi M."/>
            <person name="Akimitsu K."/>
            <person name="Kataoka I."/>
        </authorList>
    </citation>
    <scope>NUCLEOTIDE SEQUENCE [LARGE SCALE GENOMIC DNA]</scope>
    <source>
        <strain evidence="5">cv. Fuchu</strain>
    </source>
</reference>
<organism evidence="4 5">
    <name type="scientific">Actinidia rufa</name>
    <dbReference type="NCBI Taxonomy" id="165716"/>
    <lineage>
        <taxon>Eukaryota</taxon>
        <taxon>Viridiplantae</taxon>
        <taxon>Streptophyta</taxon>
        <taxon>Embryophyta</taxon>
        <taxon>Tracheophyta</taxon>
        <taxon>Spermatophyta</taxon>
        <taxon>Magnoliopsida</taxon>
        <taxon>eudicotyledons</taxon>
        <taxon>Gunneridae</taxon>
        <taxon>Pentapetalae</taxon>
        <taxon>asterids</taxon>
        <taxon>Ericales</taxon>
        <taxon>Actinidiaceae</taxon>
        <taxon>Actinidia</taxon>
    </lineage>
</organism>
<dbReference type="PANTHER" id="PTHR32285">
    <property type="entry name" value="PROTEIN TRICHOME BIREFRINGENCE-LIKE 9-RELATED"/>
    <property type="match status" value="1"/>
</dbReference>
<dbReference type="AlphaFoldDB" id="A0A7J0E277"/>
<evidence type="ECO:0000313" key="5">
    <source>
        <dbReference type="Proteomes" id="UP000585474"/>
    </source>
</evidence>
<evidence type="ECO:0000313" key="4">
    <source>
        <dbReference type="EMBL" id="GFY80623.1"/>
    </source>
</evidence>
<keyword evidence="5" id="KW-1185">Reference proteome</keyword>